<feature type="transmembrane region" description="Helical" evidence="21">
    <location>
        <begin position="29"/>
        <end position="46"/>
    </location>
</feature>
<feature type="coiled-coil region" evidence="20">
    <location>
        <begin position="397"/>
        <end position="424"/>
    </location>
</feature>
<evidence type="ECO:0000256" key="19">
    <source>
        <dbReference type="PROSITE-ProRule" id="PRU00339"/>
    </source>
</evidence>
<dbReference type="Gene3D" id="1.25.40.10">
    <property type="entry name" value="Tetratricopeptide repeat domain"/>
    <property type="match status" value="3"/>
</dbReference>
<feature type="domain" description="Histidine kinase" evidence="22">
    <location>
        <begin position="481"/>
        <end position="671"/>
    </location>
</feature>
<dbReference type="PRINTS" id="PR00344">
    <property type="entry name" value="BCTRLSENSOR"/>
</dbReference>
<evidence type="ECO:0000256" key="1">
    <source>
        <dbReference type="ARBA" id="ARBA00000085"/>
    </source>
</evidence>
<dbReference type="InterPro" id="IPR011712">
    <property type="entry name" value="Sig_transdc_His_kin_sub3_dim/P"/>
</dbReference>
<evidence type="ECO:0000313" key="24">
    <source>
        <dbReference type="Proteomes" id="UP001209107"/>
    </source>
</evidence>
<keyword evidence="15" id="KW-0902">Two-component regulatory system</keyword>
<dbReference type="SUPFAM" id="SSF48452">
    <property type="entry name" value="TPR-like"/>
    <property type="match status" value="2"/>
</dbReference>
<comment type="caution">
    <text evidence="23">The sequence shown here is derived from an EMBL/GenBank/DDBJ whole genome shotgun (WGS) entry which is preliminary data.</text>
</comment>
<dbReference type="InterPro" id="IPR004358">
    <property type="entry name" value="Sig_transdc_His_kin-like_C"/>
</dbReference>
<keyword evidence="24" id="KW-1185">Reference proteome</keyword>
<keyword evidence="12 23" id="KW-0418">Kinase</keyword>
<reference evidence="23 24" key="1">
    <citation type="submission" date="2022-10" db="EMBL/GenBank/DDBJ databases">
        <title>Kaistella sp. BT-6-1-3.</title>
        <authorList>
            <person name="Ai J."/>
            <person name="Deng Z."/>
        </authorList>
    </citation>
    <scope>NUCLEOTIDE SEQUENCE [LARGE SCALE GENOMIC DNA]</scope>
    <source>
        <strain evidence="23 24">BT6-1-3</strain>
    </source>
</reference>
<evidence type="ECO:0000256" key="12">
    <source>
        <dbReference type="ARBA" id="ARBA00022777"/>
    </source>
</evidence>
<evidence type="ECO:0000256" key="4">
    <source>
        <dbReference type="ARBA" id="ARBA00012438"/>
    </source>
</evidence>
<evidence type="ECO:0000256" key="13">
    <source>
        <dbReference type="ARBA" id="ARBA00022840"/>
    </source>
</evidence>
<comment type="subcellular location">
    <subcellularLocation>
        <location evidence="3">Cytoplasm</location>
    </subcellularLocation>
</comment>
<dbReference type="InterPro" id="IPR036890">
    <property type="entry name" value="HATPase_C_sf"/>
</dbReference>
<evidence type="ECO:0000259" key="22">
    <source>
        <dbReference type="PROSITE" id="PS50109"/>
    </source>
</evidence>
<keyword evidence="19" id="KW-0802">TPR repeat</keyword>
<accession>A0ABT3JR66</accession>
<keyword evidence="21" id="KW-1133">Transmembrane helix</keyword>
<dbReference type="CDD" id="cd16917">
    <property type="entry name" value="HATPase_UhpB-NarQ-NarX-like"/>
    <property type="match status" value="1"/>
</dbReference>
<dbReference type="SUPFAM" id="SSF55874">
    <property type="entry name" value="ATPase domain of HSP90 chaperone/DNA topoisomerase II/histidine kinase"/>
    <property type="match status" value="1"/>
</dbReference>
<evidence type="ECO:0000256" key="10">
    <source>
        <dbReference type="ARBA" id="ARBA00022723"/>
    </source>
</evidence>
<protein>
    <recommendedName>
        <fullName evidence="5">Oxygen sensor histidine kinase NreB</fullName>
        <ecNumber evidence="4">2.7.13.3</ecNumber>
    </recommendedName>
    <alternativeName>
        <fullName evidence="18">Nitrogen regulation protein B</fullName>
    </alternativeName>
</protein>
<dbReference type="EC" id="2.7.13.3" evidence="4"/>
<name>A0ABT3JR66_9FLAO</name>
<keyword evidence="16" id="KW-0411">Iron-sulfur</keyword>
<sequence>MKTALPTSCSTHRKPSGCRRLYELRLTKVFGFRALLFVFLFAFPVLQAQNLSEVISNLKSELTKNPDDKKRASVYADLTWYYASVSVDSALSYGKKAIAATEKLQDSVLLAQVHSDLGAVHFRNNDFKKSEQHYLKSYQIRKKQKNAAGIAKLNNNLASVYQSSFQYNKAMKMYLEALKYFEAKGDARNANITKANIGLLFVDLKDNPNAVKYIGEAVKYFESQERSVEIENKLCENYLNLGKAFQMQKKYAEAELQYQKSSEICKKVGNKQGFSFANRNLGNLYTLQRKDSLAAVNLQVSKEVREEFNSKIDQESNSIDVAQHLIVQGKYPEGKRMLLKILPLFEKENSKENQLSTYKLLTNVYHHLAKPDSAEYYFEKYIALDNELVNVGVSSSTAELEKKYQTLKKDSEILQQKSKILKRNVALLSLVGVLLLGAVFYRNRQHRQKAELQKAILHQQDLATRAVITAEDNERKRMASHLHDGVGQLLTAANMNVSVLNDYKNDPENFNTIIHRTSGILADAIKDVRTLSHQMMPNMLIKNSLTNALRDLIEKISSPKLTVNLQIEGLNNDLDQNIQVTLYRIIQECISNTIKHSGADKIDISVIQTDQRITTEIADNGKGFDPAKVMDKRDGLGLQNMNARIELLKGLVRIDSAAGEGTRIFIQIPTV</sequence>
<organism evidence="23 24">
    <name type="scientific">Kaistella yananensis</name>
    <dbReference type="NCBI Taxonomy" id="2989820"/>
    <lineage>
        <taxon>Bacteria</taxon>
        <taxon>Pseudomonadati</taxon>
        <taxon>Bacteroidota</taxon>
        <taxon>Flavobacteriia</taxon>
        <taxon>Flavobacteriales</taxon>
        <taxon>Weeksellaceae</taxon>
        <taxon>Chryseobacterium group</taxon>
        <taxon>Kaistella</taxon>
    </lineage>
</organism>
<evidence type="ECO:0000256" key="21">
    <source>
        <dbReference type="SAM" id="Phobius"/>
    </source>
</evidence>
<evidence type="ECO:0000256" key="17">
    <source>
        <dbReference type="ARBA" id="ARBA00024827"/>
    </source>
</evidence>
<evidence type="ECO:0000256" key="5">
    <source>
        <dbReference type="ARBA" id="ARBA00017322"/>
    </source>
</evidence>
<dbReference type="Pfam" id="PF13374">
    <property type="entry name" value="TPR_10"/>
    <property type="match status" value="2"/>
</dbReference>
<dbReference type="InterPro" id="IPR050482">
    <property type="entry name" value="Sensor_HK_TwoCompSys"/>
</dbReference>
<dbReference type="InterPro" id="IPR019734">
    <property type="entry name" value="TPR_rpt"/>
</dbReference>
<evidence type="ECO:0000256" key="18">
    <source>
        <dbReference type="ARBA" id="ARBA00030800"/>
    </source>
</evidence>
<dbReference type="Gene3D" id="1.20.5.1930">
    <property type="match status" value="1"/>
</dbReference>
<dbReference type="EMBL" id="JAPCHZ010000006">
    <property type="protein sequence ID" value="MCW4452960.1"/>
    <property type="molecule type" value="Genomic_DNA"/>
</dbReference>
<keyword evidence="7" id="KW-0963">Cytoplasm</keyword>
<evidence type="ECO:0000256" key="3">
    <source>
        <dbReference type="ARBA" id="ARBA00004496"/>
    </source>
</evidence>
<dbReference type="PROSITE" id="PS50109">
    <property type="entry name" value="HIS_KIN"/>
    <property type="match status" value="1"/>
</dbReference>
<dbReference type="GO" id="GO:0016301">
    <property type="term" value="F:kinase activity"/>
    <property type="evidence" value="ECO:0007669"/>
    <property type="project" value="UniProtKB-KW"/>
</dbReference>
<evidence type="ECO:0000256" key="8">
    <source>
        <dbReference type="ARBA" id="ARBA00022553"/>
    </source>
</evidence>
<gene>
    <name evidence="23" type="ORF">OK344_12175</name>
</gene>
<evidence type="ECO:0000313" key="23">
    <source>
        <dbReference type="EMBL" id="MCW4452960.1"/>
    </source>
</evidence>
<keyword evidence="21" id="KW-0472">Membrane</keyword>
<keyword evidence="8" id="KW-0597">Phosphoprotein</keyword>
<dbReference type="SMART" id="SM00387">
    <property type="entry name" value="HATPase_c"/>
    <property type="match status" value="1"/>
</dbReference>
<keyword evidence="21" id="KW-0812">Transmembrane</keyword>
<proteinExistence type="predicted"/>
<dbReference type="PANTHER" id="PTHR24421:SF10">
    <property type="entry name" value="NITRATE_NITRITE SENSOR PROTEIN NARQ"/>
    <property type="match status" value="1"/>
</dbReference>
<feature type="repeat" description="TPR" evidence="19">
    <location>
        <begin position="111"/>
        <end position="144"/>
    </location>
</feature>
<keyword evidence="14" id="KW-0408">Iron</keyword>
<evidence type="ECO:0000256" key="16">
    <source>
        <dbReference type="ARBA" id="ARBA00023014"/>
    </source>
</evidence>
<keyword evidence="20" id="KW-0175">Coiled coil</keyword>
<dbReference type="Proteomes" id="UP001209107">
    <property type="component" value="Unassembled WGS sequence"/>
</dbReference>
<dbReference type="Gene3D" id="3.30.565.10">
    <property type="entry name" value="Histidine kinase-like ATPase, C-terminal domain"/>
    <property type="match status" value="1"/>
</dbReference>
<comment type="function">
    <text evidence="17">Member of the two-component regulatory system NreB/NreC involved in the control of dissimilatory nitrate/nitrite reduction in response to oxygen. NreB functions as a direct oxygen sensor histidine kinase which is autophosphorylated, in the absence of oxygen, probably at the conserved histidine residue, and transfers its phosphate group probably to a conserved aspartate residue of NreC. NreB/NreC activates the expression of the nitrate (narGHJI) and nitrite (nir) reductase operons, as well as the putative nitrate transporter gene narT.</text>
</comment>
<keyword evidence="6" id="KW-0004">4Fe-4S</keyword>
<keyword evidence="11" id="KW-0547">Nucleotide-binding</keyword>
<evidence type="ECO:0000256" key="15">
    <source>
        <dbReference type="ARBA" id="ARBA00023012"/>
    </source>
</evidence>
<comment type="cofactor">
    <cofactor evidence="2">
        <name>[4Fe-4S] cluster</name>
        <dbReference type="ChEBI" id="CHEBI:49883"/>
    </cofactor>
</comment>
<evidence type="ECO:0000256" key="11">
    <source>
        <dbReference type="ARBA" id="ARBA00022741"/>
    </source>
</evidence>
<evidence type="ECO:0000256" key="2">
    <source>
        <dbReference type="ARBA" id="ARBA00001966"/>
    </source>
</evidence>
<dbReference type="InterPro" id="IPR011990">
    <property type="entry name" value="TPR-like_helical_dom_sf"/>
</dbReference>
<evidence type="ECO:0000256" key="20">
    <source>
        <dbReference type="SAM" id="Coils"/>
    </source>
</evidence>
<evidence type="ECO:0000256" key="7">
    <source>
        <dbReference type="ARBA" id="ARBA00022490"/>
    </source>
</evidence>
<evidence type="ECO:0000256" key="6">
    <source>
        <dbReference type="ARBA" id="ARBA00022485"/>
    </source>
</evidence>
<dbReference type="Pfam" id="PF02518">
    <property type="entry name" value="HATPase_c"/>
    <property type="match status" value="1"/>
</dbReference>
<evidence type="ECO:0000256" key="9">
    <source>
        <dbReference type="ARBA" id="ARBA00022679"/>
    </source>
</evidence>
<keyword evidence="13" id="KW-0067">ATP-binding</keyword>
<dbReference type="InterPro" id="IPR003594">
    <property type="entry name" value="HATPase_dom"/>
</dbReference>
<dbReference type="SMART" id="SM00028">
    <property type="entry name" value="TPR"/>
    <property type="match status" value="5"/>
</dbReference>
<dbReference type="PANTHER" id="PTHR24421">
    <property type="entry name" value="NITRATE/NITRITE SENSOR PROTEIN NARX-RELATED"/>
    <property type="match status" value="1"/>
</dbReference>
<dbReference type="InterPro" id="IPR005467">
    <property type="entry name" value="His_kinase_dom"/>
</dbReference>
<dbReference type="PROSITE" id="PS50005">
    <property type="entry name" value="TPR"/>
    <property type="match status" value="1"/>
</dbReference>
<keyword evidence="10" id="KW-0479">Metal-binding</keyword>
<comment type="catalytic activity">
    <reaction evidence="1">
        <text>ATP + protein L-histidine = ADP + protein N-phospho-L-histidine.</text>
        <dbReference type="EC" id="2.7.13.3"/>
    </reaction>
</comment>
<evidence type="ECO:0000256" key="14">
    <source>
        <dbReference type="ARBA" id="ARBA00023004"/>
    </source>
</evidence>
<keyword evidence="9" id="KW-0808">Transferase</keyword>
<dbReference type="Pfam" id="PF07730">
    <property type="entry name" value="HisKA_3"/>
    <property type="match status" value="1"/>
</dbReference>